<proteinExistence type="predicted"/>
<evidence type="ECO:0000256" key="2">
    <source>
        <dbReference type="ARBA" id="ARBA00023015"/>
    </source>
</evidence>
<keyword evidence="4" id="KW-0804">Transcription</keyword>
<organism evidence="8">
    <name type="scientific">Talaromyces marneffei PM1</name>
    <dbReference type="NCBI Taxonomy" id="1077442"/>
    <lineage>
        <taxon>Eukaryota</taxon>
        <taxon>Fungi</taxon>
        <taxon>Dikarya</taxon>
        <taxon>Ascomycota</taxon>
        <taxon>Pezizomycotina</taxon>
        <taxon>Eurotiomycetes</taxon>
        <taxon>Eurotiomycetidae</taxon>
        <taxon>Eurotiales</taxon>
        <taxon>Trichocomaceae</taxon>
        <taxon>Talaromyces</taxon>
        <taxon>Talaromyces sect. Talaromyces</taxon>
    </lineage>
</organism>
<dbReference type="PANTHER" id="PTHR31845:SF32">
    <property type="entry name" value="MISCELLANEOUS ZN(II)2CYS6 TRANSCRIPTION FACTOR (EUROFUNG)-RELATED"/>
    <property type="match status" value="1"/>
</dbReference>
<evidence type="ECO:0000256" key="4">
    <source>
        <dbReference type="ARBA" id="ARBA00023163"/>
    </source>
</evidence>
<dbReference type="CDD" id="cd00067">
    <property type="entry name" value="GAL4"/>
    <property type="match status" value="1"/>
</dbReference>
<evidence type="ECO:0000256" key="5">
    <source>
        <dbReference type="ARBA" id="ARBA00023242"/>
    </source>
</evidence>
<dbReference type="SUPFAM" id="SSF57701">
    <property type="entry name" value="Zn2/Cys6 DNA-binding domain"/>
    <property type="match status" value="1"/>
</dbReference>
<dbReference type="GO" id="GO:0008270">
    <property type="term" value="F:zinc ion binding"/>
    <property type="evidence" value="ECO:0007669"/>
    <property type="project" value="InterPro"/>
</dbReference>
<evidence type="ECO:0000256" key="1">
    <source>
        <dbReference type="ARBA" id="ARBA00004123"/>
    </source>
</evidence>
<gene>
    <name evidence="8" type="ORF">GQ26_0570060</name>
</gene>
<keyword evidence="3" id="KW-0238">DNA-binding</keyword>
<keyword evidence="8" id="KW-0645">Protease</keyword>
<dbReference type="Gene3D" id="4.10.240.10">
    <property type="entry name" value="Zn(2)-C6 fungal-type DNA-binding domain"/>
    <property type="match status" value="1"/>
</dbReference>
<dbReference type="InterPro" id="IPR036864">
    <property type="entry name" value="Zn2-C6_fun-type_DNA-bd_sf"/>
</dbReference>
<reference evidence="8" key="1">
    <citation type="journal article" date="2014" name="PLoS Genet.">
        <title>Signature Gene Expression Reveals Novel Clues to the Molecular Mechanisms of Dimorphic Transition in Penicillium marneffei.</title>
        <authorList>
            <person name="Yang E."/>
            <person name="Wang G."/>
            <person name="Cai J."/>
            <person name="Woo P.C."/>
            <person name="Lau S.K."/>
            <person name="Yuen K.-Y."/>
            <person name="Chow W.-N."/>
            <person name="Lin X."/>
        </authorList>
    </citation>
    <scope>NUCLEOTIDE SEQUENCE [LARGE SCALE GENOMIC DNA]</scope>
    <source>
        <strain evidence="8">PM1</strain>
    </source>
</reference>
<dbReference type="InterPro" id="IPR001138">
    <property type="entry name" value="Zn2Cys6_DnaBD"/>
</dbReference>
<evidence type="ECO:0000256" key="6">
    <source>
        <dbReference type="SAM" id="MobiDB-lite"/>
    </source>
</evidence>
<dbReference type="GO" id="GO:0008233">
    <property type="term" value="F:peptidase activity"/>
    <property type="evidence" value="ECO:0007669"/>
    <property type="project" value="UniProtKB-KW"/>
</dbReference>
<dbReference type="GO" id="GO:0000976">
    <property type="term" value="F:transcription cis-regulatory region binding"/>
    <property type="evidence" value="ECO:0007669"/>
    <property type="project" value="TreeGrafter"/>
</dbReference>
<name>A0A093UMQ3_TALMA</name>
<dbReference type="PROSITE" id="PS00463">
    <property type="entry name" value="ZN2_CY6_FUNGAL_1"/>
    <property type="match status" value="1"/>
</dbReference>
<sequence length="627" mass="71168">MDQAVSRRPNVVPAPYGEACTNCARAKYRCTYRPDRRQCERCLRLEKECVTPVSARRLASKHLMESRVVELEEKIESLMALLQNQAAEKSHPHRTSPPAAIGTPTSNGLSHRDRESHDSAFNTDPPNPELAGPVQSDLLAVGESVYQHRSQFDILTSAFEPQPLQAEDCLVYFHSRMLSLFPFVYLRPDMSARQLREWYPFLWVNIMAVTAKHVIGQEVSMTDSIKRFVAQKMVVDNESNLDLLLGLLAFICCSRFLFRFHFHHKGTSYIIVMISLAHSIITDKKLNKMSLETQATTPCSNPPKPSQEAKSMAERRATLAYFLLVSQISYAKKEIDAPEWTPFLDGCLQTLSQSPEWPGDEQLAAQVKMQLLVDQLNRGPWKNQELQPYCSSYLEGLLSQLEKIKAQLPPSLTQNVNITAQLLYSELVIQDAILAKNPVSLYSPNYKWHQLLEAHLKTITHSFDQFFSMQQDQYPAMTFARWCQMAHVLILLHRLFVLNDPSWEARQRVNLFALGDRLVNILAETGASRGGGTPSGADDSIFIRFSRMIKSMCNAWWAELQSPEHRQQSGDRHWQLQGLYPSQNTDPDIVARGGLLAQGGMAASGLVTHQYGMMSDDDWMNEIFNLH</sequence>
<dbReference type="PANTHER" id="PTHR31845">
    <property type="entry name" value="FINGER DOMAIN PROTEIN, PUTATIVE-RELATED"/>
    <property type="match status" value="1"/>
</dbReference>
<dbReference type="InterPro" id="IPR051089">
    <property type="entry name" value="prtT"/>
</dbReference>
<accession>A0A093UMQ3</accession>
<evidence type="ECO:0000259" key="7">
    <source>
        <dbReference type="PROSITE" id="PS50048"/>
    </source>
</evidence>
<dbReference type="GO" id="GO:0005634">
    <property type="term" value="C:nucleus"/>
    <property type="evidence" value="ECO:0007669"/>
    <property type="project" value="UniProtKB-SubCell"/>
</dbReference>
<keyword evidence="8" id="KW-0378">Hydrolase</keyword>
<dbReference type="GO" id="GO:0006508">
    <property type="term" value="P:proteolysis"/>
    <property type="evidence" value="ECO:0007669"/>
    <property type="project" value="UniProtKB-KW"/>
</dbReference>
<feature type="region of interest" description="Disordered" evidence="6">
    <location>
        <begin position="85"/>
        <end position="133"/>
    </location>
</feature>
<dbReference type="PROSITE" id="PS50048">
    <property type="entry name" value="ZN2_CY6_FUNGAL_2"/>
    <property type="match status" value="1"/>
</dbReference>
<evidence type="ECO:0000313" key="8">
    <source>
        <dbReference type="EMBL" id="KFX41552.1"/>
    </source>
</evidence>
<dbReference type="GO" id="GO:0000981">
    <property type="term" value="F:DNA-binding transcription factor activity, RNA polymerase II-specific"/>
    <property type="evidence" value="ECO:0007669"/>
    <property type="project" value="InterPro"/>
</dbReference>
<dbReference type="EMBL" id="JPOX01000057">
    <property type="protein sequence ID" value="KFX41552.1"/>
    <property type="molecule type" value="Genomic_DNA"/>
</dbReference>
<comment type="caution">
    <text evidence="8">The sequence shown here is derived from an EMBL/GenBank/DDBJ whole genome shotgun (WGS) entry which is preliminary data.</text>
</comment>
<evidence type="ECO:0000256" key="3">
    <source>
        <dbReference type="ARBA" id="ARBA00023125"/>
    </source>
</evidence>
<dbReference type="AlphaFoldDB" id="A0A093UMQ3"/>
<comment type="subcellular location">
    <subcellularLocation>
        <location evidence="1">Nucleus</location>
    </subcellularLocation>
</comment>
<keyword evidence="5" id="KW-0539">Nucleus</keyword>
<keyword evidence="2" id="KW-0805">Transcription regulation</keyword>
<protein>
    <submittedName>
        <fullName evidence="8">Transcriptional activator of proteases prtT</fullName>
    </submittedName>
</protein>
<feature type="domain" description="Zn(2)-C6 fungal-type" evidence="7">
    <location>
        <begin position="19"/>
        <end position="51"/>
    </location>
</feature>